<dbReference type="Pfam" id="PF17921">
    <property type="entry name" value="Integrase_H2C2"/>
    <property type="match status" value="1"/>
</dbReference>
<dbReference type="InterPro" id="IPR012337">
    <property type="entry name" value="RNaseH-like_sf"/>
</dbReference>
<dbReference type="PANTHER" id="PTHR35046">
    <property type="entry name" value="ZINC KNUCKLE (CCHC-TYPE) FAMILY PROTEIN"/>
    <property type="match status" value="1"/>
</dbReference>
<protein>
    <recommendedName>
        <fullName evidence="2">Integrase catalytic domain-containing protein</fullName>
    </recommendedName>
</protein>
<evidence type="ECO:0000256" key="1">
    <source>
        <dbReference type="SAM" id="MobiDB-lite"/>
    </source>
</evidence>
<dbReference type="GO" id="GO:0003676">
    <property type="term" value="F:nucleic acid binding"/>
    <property type="evidence" value="ECO:0007669"/>
    <property type="project" value="InterPro"/>
</dbReference>
<reference evidence="3 4" key="1">
    <citation type="submission" date="2019-11" db="EMBL/GenBank/DDBJ databases">
        <title>Whole genome sequence of Oryza granulata.</title>
        <authorList>
            <person name="Li W."/>
        </authorList>
    </citation>
    <scope>NUCLEOTIDE SEQUENCE [LARGE SCALE GENOMIC DNA]</scope>
    <source>
        <strain evidence="4">cv. Menghai</strain>
        <tissue evidence="3">Leaf</tissue>
    </source>
</reference>
<dbReference type="OrthoDB" id="674670at2759"/>
<accession>A0A6G1DRZ8</accession>
<dbReference type="InterPro" id="IPR036397">
    <property type="entry name" value="RNaseH_sf"/>
</dbReference>
<dbReference type="PROSITE" id="PS50994">
    <property type="entry name" value="INTEGRASE"/>
    <property type="match status" value="1"/>
</dbReference>
<dbReference type="Proteomes" id="UP000479710">
    <property type="component" value="Unassembled WGS sequence"/>
</dbReference>
<dbReference type="SUPFAM" id="SSF53098">
    <property type="entry name" value="Ribonuclease H-like"/>
    <property type="match status" value="1"/>
</dbReference>
<comment type="caution">
    <text evidence="3">The sequence shown here is derived from an EMBL/GenBank/DDBJ whole genome shotgun (WGS) entry which is preliminary data.</text>
</comment>
<proteinExistence type="predicted"/>
<sequence>MVLYDGRLYIPPSSPLVQEIVAAVHDDGHEGVQRTLHRLRRDFHFPNMRRVVQDFVRACTTCQRYKSEHLHPAGLLMPLPIPTVVWADIGLDFVEALPRVNGKSVILSVVDRFSKYCHFIALGHPYTAESVAQAFFADIVRLHGVPQSIVSDRDPVFTSTFWRELMRLMGTRLHMSSAFHPQLLSGKANPTDLISPTYTIYNQIHQPSNQETPGIWDSGGGEGEEEDDTHLETKPTGSKKMAATLLARRDRWLEAAETAVVGKRREYRPWMEDRTGEGDL</sequence>
<dbReference type="PANTHER" id="PTHR35046:SF26">
    <property type="entry name" value="RNA-DIRECTED DNA POLYMERASE"/>
    <property type="match status" value="1"/>
</dbReference>
<dbReference type="InterPro" id="IPR041588">
    <property type="entry name" value="Integrase_H2C2"/>
</dbReference>
<dbReference type="AlphaFoldDB" id="A0A6G1DRZ8"/>
<keyword evidence="4" id="KW-1185">Reference proteome</keyword>
<name>A0A6G1DRZ8_9ORYZ</name>
<dbReference type="Pfam" id="PF00665">
    <property type="entry name" value="rve"/>
    <property type="match status" value="1"/>
</dbReference>
<organism evidence="3 4">
    <name type="scientific">Oryza meyeriana var. granulata</name>
    <dbReference type="NCBI Taxonomy" id="110450"/>
    <lineage>
        <taxon>Eukaryota</taxon>
        <taxon>Viridiplantae</taxon>
        <taxon>Streptophyta</taxon>
        <taxon>Embryophyta</taxon>
        <taxon>Tracheophyta</taxon>
        <taxon>Spermatophyta</taxon>
        <taxon>Magnoliopsida</taxon>
        <taxon>Liliopsida</taxon>
        <taxon>Poales</taxon>
        <taxon>Poaceae</taxon>
        <taxon>BOP clade</taxon>
        <taxon>Oryzoideae</taxon>
        <taxon>Oryzeae</taxon>
        <taxon>Oryzinae</taxon>
        <taxon>Oryza</taxon>
        <taxon>Oryza meyeriana</taxon>
    </lineage>
</organism>
<dbReference type="GO" id="GO:0015074">
    <property type="term" value="P:DNA integration"/>
    <property type="evidence" value="ECO:0007669"/>
    <property type="project" value="InterPro"/>
</dbReference>
<feature type="region of interest" description="Disordered" evidence="1">
    <location>
        <begin position="207"/>
        <end position="240"/>
    </location>
</feature>
<dbReference type="InterPro" id="IPR001584">
    <property type="entry name" value="Integrase_cat-core"/>
</dbReference>
<dbReference type="EMBL" id="SPHZ02000006">
    <property type="protein sequence ID" value="KAF0915267.1"/>
    <property type="molecule type" value="Genomic_DNA"/>
</dbReference>
<dbReference type="Gene3D" id="1.10.340.70">
    <property type="match status" value="1"/>
</dbReference>
<dbReference type="Gene3D" id="3.30.420.10">
    <property type="entry name" value="Ribonuclease H-like superfamily/Ribonuclease H"/>
    <property type="match status" value="1"/>
</dbReference>
<evidence type="ECO:0000313" key="4">
    <source>
        <dbReference type="Proteomes" id="UP000479710"/>
    </source>
</evidence>
<feature type="domain" description="Integrase catalytic" evidence="2">
    <location>
        <begin position="76"/>
        <end position="182"/>
    </location>
</feature>
<evidence type="ECO:0000313" key="3">
    <source>
        <dbReference type="EMBL" id="KAF0915267.1"/>
    </source>
</evidence>
<gene>
    <name evidence="3" type="ORF">E2562_035214</name>
</gene>
<evidence type="ECO:0000259" key="2">
    <source>
        <dbReference type="PROSITE" id="PS50994"/>
    </source>
</evidence>